<evidence type="ECO:0000259" key="14">
    <source>
        <dbReference type="Pfam" id="PF17655"/>
    </source>
</evidence>
<keyword evidence="9 12" id="KW-0472">Membrane</keyword>
<evidence type="ECO:0000259" key="13">
    <source>
        <dbReference type="Pfam" id="PF07885"/>
    </source>
</evidence>
<evidence type="ECO:0000256" key="8">
    <source>
        <dbReference type="ARBA" id="ARBA00023065"/>
    </source>
</evidence>
<evidence type="ECO:0000256" key="10">
    <source>
        <dbReference type="ARBA" id="ARBA00023303"/>
    </source>
</evidence>
<proteinExistence type="predicted"/>
<protein>
    <submittedName>
        <fullName evidence="15">Ion channel</fullName>
    </submittedName>
</protein>
<keyword evidence="6" id="KW-0630">Potassium</keyword>
<evidence type="ECO:0000256" key="9">
    <source>
        <dbReference type="ARBA" id="ARBA00023136"/>
    </source>
</evidence>
<keyword evidence="16" id="KW-1185">Reference proteome</keyword>
<dbReference type="InterPro" id="IPR041647">
    <property type="entry name" value="IRK_C"/>
</dbReference>
<dbReference type="InterPro" id="IPR013518">
    <property type="entry name" value="K_chnl_inward-rec_Kir_cyto"/>
</dbReference>
<dbReference type="PANTHER" id="PTHR11767:SF102">
    <property type="entry name" value="INWARDLY RECTIFYING POTASSIUM CHANNEL 1, ISOFORM F"/>
    <property type="match status" value="1"/>
</dbReference>
<keyword evidence="3" id="KW-0633">Potassium transport</keyword>
<evidence type="ECO:0000256" key="1">
    <source>
        <dbReference type="ARBA" id="ARBA00004141"/>
    </source>
</evidence>
<name>A0ABV0H857_9NEIS</name>
<dbReference type="Gene3D" id="2.60.40.1400">
    <property type="entry name" value="G protein-activated inward rectifier potassium channel 1"/>
    <property type="match status" value="1"/>
</dbReference>
<evidence type="ECO:0000256" key="6">
    <source>
        <dbReference type="ARBA" id="ARBA00022958"/>
    </source>
</evidence>
<evidence type="ECO:0000256" key="5">
    <source>
        <dbReference type="ARBA" id="ARBA00022882"/>
    </source>
</evidence>
<feature type="domain" description="Potassium channel" evidence="13">
    <location>
        <begin position="143"/>
        <end position="206"/>
    </location>
</feature>
<dbReference type="InterPro" id="IPR014756">
    <property type="entry name" value="Ig_E-set"/>
</dbReference>
<dbReference type="Pfam" id="PF17655">
    <property type="entry name" value="IRK_C"/>
    <property type="match status" value="1"/>
</dbReference>
<evidence type="ECO:0000256" key="3">
    <source>
        <dbReference type="ARBA" id="ARBA00022538"/>
    </source>
</evidence>
<feature type="transmembrane region" description="Helical" evidence="12">
    <location>
        <begin position="154"/>
        <end position="171"/>
    </location>
</feature>
<evidence type="ECO:0000256" key="4">
    <source>
        <dbReference type="ARBA" id="ARBA00022692"/>
    </source>
</evidence>
<evidence type="ECO:0000256" key="12">
    <source>
        <dbReference type="SAM" id="Phobius"/>
    </source>
</evidence>
<dbReference type="Pfam" id="PF07885">
    <property type="entry name" value="Ion_trans_2"/>
    <property type="match status" value="1"/>
</dbReference>
<dbReference type="Gene3D" id="1.10.287.70">
    <property type="match status" value="1"/>
</dbReference>
<keyword evidence="2" id="KW-0813">Transport</keyword>
<feature type="region of interest" description="Disordered" evidence="11">
    <location>
        <begin position="361"/>
        <end position="385"/>
    </location>
</feature>
<keyword evidence="4 12" id="KW-0812">Transmembrane</keyword>
<accession>A0ABV0H857</accession>
<organism evidence="15 16">
    <name type="scientific">Chromobacterium piscinae</name>
    <dbReference type="NCBI Taxonomy" id="686831"/>
    <lineage>
        <taxon>Bacteria</taxon>
        <taxon>Pseudomonadati</taxon>
        <taxon>Pseudomonadota</taxon>
        <taxon>Betaproteobacteria</taxon>
        <taxon>Neisseriales</taxon>
        <taxon>Chromobacteriaceae</taxon>
        <taxon>Chromobacterium</taxon>
    </lineage>
</organism>
<evidence type="ECO:0000313" key="15">
    <source>
        <dbReference type="EMBL" id="MEO3955977.1"/>
    </source>
</evidence>
<reference evidence="15 16" key="1">
    <citation type="submission" date="2024-05" db="EMBL/GenBank/DDBJ databases">
        <authorList>
            <person name="De Oliveira J.P."/>
            <person name="Noriler S.A."/>
            <person name="De Oliveira A.G."/>
            <person name="Sipoli D.S."/>
        </authorList>
    </citation>
    <scope>NUCLEOTIDE SEQUENCE [LARGE SCALE GENOMIC DNA]</scope>
    <source>
        <strain evidence="15 16">LABIM186</strain>
    </source>
</reference>
<dbReference type="RefSeq" id="WP_346194007.1">
    <property type="nucleotide sequence ID" value="NZ_JBDJHV010000006.1"/>
</dbReference>
<dbReference type="InterPro" id="IPR016449">
    <property type="entry name" value="K_chnl_inward-rec_Kir"/>
</dbReference>
<feature type="transmembrane region" description="Helical" evidence="12">
    <location>
        <begin position="121"/>
        <end position="142"/>
    </location>
</feature>
<sequence length="385" mass="43395">MKVGHRQTPDNEAQLTRAGLCALRARRILPSSPDRSPAGLRRLWAAIGGLRIRSSGASLTPVGIPHTISHPYPRTQQMAPRTSKPARRIDAGGRSLFIHSLPRHSLHDLYHYCMTISWPHFYLFIAASFIALNLLFAGLYQLQPGGIANQFPQGFLGAFFFSVETLATVGYGDMHPQTLYTHWVSMLEIFIGMMSIALITGMTFARFSRPRARIVFTNNPVVRPLNGEPVLMLRAANARNNVIIDASARLRLLQHETTAEGTTFRKLYDLDLVRDQHPMFVLGWTLVHKIDERSPLHQRDAAALAATRAQLILSVNGIDETTIQPMVARHTFSHQDIRWNHAFADLIYTDEDENDHVDYQRLQEVKPLPSREDEAERRGAERGGD</sequence>
<keyword evidence="10" id="KW-0407">Ion channel</keyword>
<evidence type="ECO:0000313" key="16">
    <source>
        <dbReference type="Proteomes" id="UP001438292"/>
    </source>
</evidence>
<dbReference type="SUPFAM" id="SSF81296">
    <property type="entry name" value="E set domains"/>
    <property type="match status" value="1"/>
</dbReference>
<dbReference type="PANTHER" id="PTHR11767">
    <property type="entry name" value="INWARD RECTIFIER POTASSIUM CHANNEL"/>
    <property type="match status" value="1"/>
</dbReference>
<comment type="subcellular location">
    <subcellularLocation>
        <location evidence="1">Membrane</location>
        <topology evidence="1">Multi-pass membrane protein</topology>
    </subcellularLocation>
</comment>
<keyword evidence="5" id="KW-0851">Voltage-gated channel</keyword>
<dbReference type="InterPro" id="IPR013099">
    <property type="entry name" value="K_chnl_dom"/>
</dbReference>
<dbReference type="SUPFAM" id="SSF81324">
    <property type="entry name" value="Voltage-gated potassium channels"/>
    <property type="match status" value="1"/>
</dbReference>
<comment type="caution">
    <text evidence="15">The sequence shown here is derived from an EMBL/GenBank/DDBJ whole genome shotgun (WGS) entry which is preliminary data.</text>
</comment>
<evidence type="ECO:0000256" key="2">
    <source>
        <dbReference type="ARBA" id="ARBA00022448"/>
    </source>
</evidence>
<keyword evidence="7 12" id="KW-1133">Transmembrane helix</keyword>
<feature type="transmembrane region" description="Helical" evidence="12">
    <location>
        <begin position="183"/>
        <end position="205"/>
    </location>
</feature>
<dbReference type="PRINTS" id="PR01320">
    <property type="entry name" value="KIRCHANNEL"/>
</dbReference>
<dbReference type="Proteomes" id="UP001438292">
    <property type="component" value="Unassembled WGS sequence"/>
</dbReference>
<keyword evidence="8" id="KW-0406">Ion transport</keyword>
<evidence type="ECO:0000256" key="7">
    <source>
        <dbReference type="ARBA" id="ARBA00022989"/>
    </source>
</evidence>
<gene>
    <name evidence="15" type="ORF">ABH309_16130</name>
</gene>
<dbReference type="EMBL" id="JBDQQU010000017">
    <property type="protein sequence ID" value="MEO3955977.1"/>
    <property type="molecule type" value="Genomic_DNA"/>
</dbReference>
<feature type="domain" description="Inward rectifier potassium channel C-terminal" evidence="14">
    <location>
        <begin position="214"/>
        <end position="370"/>
    </location>
</feature>
<evidence type="ECO:0000256" key="11">
    <source>
        <dbReference type="SAM" id="MobiDB-lite"/>
    </source>
</evidence>